<organism evidence="1">
    <name type="scientific">marine metagenome</name>
    <dbReference type="NCBI Taxonomy" id="408172"/>
    <lineage>
        <taxon>unclassified sequences</taxon>
        <taxon>metagenomes</taxon>
        <taxon>ecological metagenomes</taxon>
    </lineage>
</organism>
<accession>A0A381VNC1</accession>
<evidence type="ECO:0000313" key="1">
    <source>
        <dbReference type="EMBL" id="SVA41248.1"/>
    </source>
</evidence>
<gene>
    <name evidence="1" type="ORF">METZ01_LOCUS94102</name>
</gene>
<proteinExistence type="predicted"/>
<sequence length="230" mass="24735">MKPISLFVLGVMTVAMSAPAQAQVYEERRTDTKDPIEKPLLAAPNAAMARNATVVKWIRNPAKSPEDDVTAADFTFEVLRPGPGRMICYDLTGFPGERPWSVECVSSDENMARIAQNRAYAEMGAKAQPLLAVASGGRAAGRPVLSSSGTGGIRDLVVAAGEDGTRELPEVGSIWYNLRGDSQDTAIWHTFIGMPNFMADEVGLPNVRDAGGAWLMFEGTPEAHIMINGR</sequence>
<reference evidence="1" key="1">
    <citation type="submission" date="2018-05" db="EMBL/GenBank/DDBJ databases">
        <authorList>
            <person name="Lanie J.A."/>
            <person name="Ng W.-L."/>
            <person name="Kazmierczak K.M."/>
            <person name="Andrzejewski T.M."/>
            <person name="Davidsen T.M."/>
            <person name="Wayne K.J."/>
            <person name="Tettelin H."/>
            <person name="Glass J.I."/>
            <person name="Rusch D."/>
            <person name="Podicherti R."/>
            <person name="Tsui H.-C.T."/>
            <person name="Winkler M.E."/>
        </authorList>
    </citation>
    <scope>NUCLEOTIDE SEQUENCE</scope>
</reference>
<dbReference type="EMBL" id="UINC01009192">
    <property type="protein sequence ID" value="SVA41248.1"/>
    <property type="molecule type" value="Genomic_DNA"/>
</dbReference>
<dbReference type="AlphaFoldDB" id="A0A381VNC1"/>
<protein>
    <submittedName>
        <fullName evidence="1">Uncharacterized protein</fullName>
    </submittedName>
</protein>
<name>A0A381VNC1_9ZZZZ</name>